<dbReference type="GO" id="GO:0008017">
    <property type="term" value="F:microtubule binding"/>
    <property type="evidence" value="ECO:0007669"/>
    <property type="project" value="InterPro"/>
</dbReference>
<dbReference type="GO" id="GO:0010005">
    <property type="term" value="C:cortical microtubule, transverse to long axis"/>
    <property type="evidence" value="ECO:0007669"/>
    <property type="project" value="TreeGrafter"/>
</dbReference>
<dbReference type="GO" id="GO:0010031">
    <property type="term" value="P:circumnutation"/>
    <property type="evidence" value="ECO:0007669"/>
    <property type="project" value="TreeGrafter"/>
</dbReference>
<evidence type="ECO:0000259" key="1">
    <source>
        <dbReference type="Pfam" id="PF24713"/>
    </source>
</evidence>
<dbReference type="EMBL" id="GEVL01011344">
    <property type="protein sequence ID" value="JAU65997.1"/>
    <property type="molecule type" value="Transcribed_RNA"/>
</dbReference>
<sequence>MDEDDDGRGGQGRDPVWTCWSNAMHAVRVGDTDSAFAEVLSTGDELLLVKLMDKTGPVLDQLSSDIGNELLHSVAQLLLDHTLFYYL</sequence>
<organism evidence="2">
    <name type="scientific">Noccaea caerulescens</name>
    <name type="common">Alpine penny-cress</name>
    <name type="synonym">Thlaspi caerulescens</name>
    <dbReference type="NCBI Taxonomy" id="107243"/>
    <lineage>
        <taxon>Eukaryota</taxon>
        <taxon>Viridiplantae</taxon>
        <taxon>Streptophyta</taxon>
        <taxon>Embryophyta</taxon>
        <taxon>Tracheophyta</taxon>
        <taxon>Spermatophyta</taxon>
        <taxon>Magnoliopsida</taxon>
        <taxon>eudicotyledons</taxon>
        <taxon>Gunneridae</taxon>
        <taxon>Pentapetalae</taxon>
        <taxon>rosids</taxon>
        <taxon>malvids</taxon>
        <taxon>Brassicales</taxon>
        <taxon>Brassicaceae</taxon>
        <taxon>Coluteocarpeae</taxon>
        <taxon>Noccaea</taxon>
    </lineage>
</organism>
<dbReference type="GO" id="GO:0009826">
    <property type="term" value="P:unidimensional cell growth"/>
    <property type="evidence" value="ECO:0007669"/>
    <property type="project" value="TreeGrafter"/>
</dbReference>
<name>A0A1J3HEP0_NOCCA</name>
<dbReference type="InterPro" id="IPR033337">
    <property type="entry name" value="TORTIFOLIA1/SINE1-2"/>
</dbReference>
<dbReference type="AlphaFoldDB" id="A0A1J3HEP0"/>
<evidence type="ECO:0000313" key="2">
    <source>
        <dbReference type="EMBL" id="JAU65997.1"/>
    </source>
</evidence>
<proteinExistence type="predicted"/>
<dbReference type="InterPro" id="IPR057599">
    <property type="entry name" value="TORTIFOLIA1/TORL1-2_C"/>
</dbReference>
<reference evidence="2" key="1">
    <citation type="submission" date="2016-07" db="EMBL/GenBank/DDBJ databases">
        <title>De novo transcriptome assembly of four accessions of the metal hyperaccumulator plant Noccaea caerulescens.</title>
        <authorList>
            <person name="Blande D."/>
            <person name="Halimaa P."/>
            <person name="Tervahauta A.I."/>
            <person name="Aarts M.G."/>
            <person name="Karenlampi S.O."/>
        </authorList>
    </citation>
    <scope>NUCLEOTIDE SEQUENCE</scope>
</reference>
<gene>
    <name evidence="2" type="ORF">LE_TR17888_c0_g1_i1_g.57590</name>
</gene>
<protein>
    <submittedName>
        <fullName evidence="2">Microtubule-associated protein SPIRAL2-like</fullName>
    </submittedName>
</protein>
<dbReference type="PANTHER" id="PTHR31355">
    <property type="entry name" value="MICROTUBULE-ASSOCIATED PROTEIN TORTIFOLIA1"/>
    <property type="match status" value="1"/>
</dbReference>
<dbReference type="Pfam" id="PF24713">
    <property type="entry name" value="TOR1L1_C"/>
    <property type="match status" value="1"/>
</dbReference>
<dbReference type="PANTHER" id="PTHR31355:SF20">
    <property type="entry name" value="TORTIFOLIA1-LIKE PROTEIN 1"/>
    <property type="match status" value="1"/>
</dbReference>
<accession>A0A1J3HEP0</accession>
<feature type="domain" description="TORTIFOLIA1/TORL1-2 C-terminal" evidence="1">
    <location>
        <begin position="16"/>
        <end position="85"/>
    </location>
</feature>